<evidence type="ECO:0000313" key="8">
    <source>
        <dbReference type="Proteomes" id="UP000585474"/>
    </source>
</evidence>
<dbReference type="GO" id="GO:0008270">
    <property type="term" value="F:zinc ion binding"/>
    <property type="evidence" value="ECO:0007669"/>
    <property type="project" value="UniProtKB-KW"/>
</dbReference>
<keyword evidence="1 5" id="KW-0479">Metal-binding</keyword>
<dbReference type="SMART" id="SM00356">
    <property type="entry name" value="ZnF_C3H1"/>
    <property type="match status" value="1"/>
</dbReference>
<dbReference type="InterPro" id="IPR045234">
    <property type="entry name" value="Unkempt-like"/>
</dbReference>
<keyword evidence="2 5" id="KW-0863">Zinc-finger</keyword>
<organism evidence="7 8">
    <name type="scientific">Actinidia rufa</name>
    <dbReference type="NCBI Taxonomy" id="165716"/>
    <lineage>
        <taxon>Eukaryota</taxon>
        <taxon>Viridiplantae</taxon>
        <taxon>Streptophyta</taxon>
        <taxon>Embryophyta</taxon>
        <taxon>Tracheophyta</taxon>
        <taxon>Spermatophyta</taxon>
        <taxon>Magnoliopsida</taxon>
        <taxon>eudicotyledons</taxon>
        <taxon>Gunneridae</taxon>
        <taxon>Pentapetalae</taxon>
        <taxon>asterids</taxon>
        <taxon>Ericales</taxon>
        <taxon>Actinidiaceae</taxon>
        <taxon>Actinidia</taxon>
    </lineage>
</organism>
<dbReference type="SUPFAM" id="SSF90229">
    <property type="entry name" value="CCCH zinc finger"/>
    <property type="match status" value="1"/>
</dbReference>
<keyword evidence="3 5" id="KW-0862">Zinc</keyword>
<dbReference type="Proteomes" id="UP000585474">
    <property type="component" value="Unassembled WGS sequence"/>
</dbReference>
<reference evidence="7 8" key="1">
    <citation type="submission" date="2019-07" db="EMBL/GenBank/DDBJ databases">
        <title>De Novo Assembly of kiwifruit Actinidia rufa.</title>
        <authorList>
            <person name="Sugita-Konishi S."/>
            <person name="Sato K."/>
            <person name="Mori E."/>
            <person name="Abe Y."/>
            <person name="Kisaki G."/>
            <person name="Hamano K."/>
            <person name="Suezawa K."/>
            <person name="Otani M."/>
            <person name="Fukuda T."/>
            <person name="Manabe T."/>
            <person name="Gomi K."/>
            <person name="Tabuchi M."/>
            <person name="Akimitsu K."/>
            <person name="Kataoka I."/>
        </authorList>
    </citation>
    <scope>NUCLEOTIDE SEQUENCE [LARGE SCALE GENOMIC DNA]</scope>
    <source>
        <strain evidence="8">cv. Fuchu</strain>
    </source>
</reference>
<keyword evidence="4" id="KW-0238">DNA-binding</keyword>
<dbReference type="PANTHER" id="PTHR14493:SF109">
    <property type="entry name" value="ZINC FINGER CCCH DOMAIN-CONTAINING PROTEIN 54"/>
    <property type="match status" value="1"/>
</dbReference>
<dbReference type="AlphaFoldDB" id="A0A7J0GWD1"/>
<evidence type="ECO:0000256" key="1">
    <source>
        <dbReference type="ARBA" id="ARBA00022723"/>
    </source>
</evidence>
<dbReference type="PROSITE" id="PS50103">
    <property type="entry name" value="ZF_C3H1"/>
    <property type="match status" value="1"/>
</dbReference>
<evidence type="ECO:0000256" key="3">
    <source>
        <dbReference type="ARBA" id="ARBA00022833"/>
    </source>
</evidence>
<dbReference type="PANTHER" id="PTHR14493">
    <property type="entry name" value="UNKEMPT FAMILY MEMBER"/>
    <property type="match status" value="1"/>
</dbReference>
<comment type="caution">
    <text evidence="7">The sequence shown here is derived from an EMBL/GenBank/DDBJ whole genome shotgun (WGS) entry which is preliminary data.</text>
</comment>
<accession>A0A7J0GWD1</accession>
<evidence type="ECO:0000259" key="6">
    <source>
        <dbReference type="PROSITE" id="PS50103"/>
    </source>
</evidence>
<evidence type="ECO:0000256" key="4">
    <source>
        <dbReference type="ARBA" id="ARBA00023125"/>
    </source>
</evidence>
<keyword evidence="8" id="KW-1185">Reference proteome</keyword>
<dbReference type="InterPro" id="IPR057444">
    <property type="entry name" value="Znf-CCCH_AtC3H23-like"/>
</dbReference>
<dbReference type="OrthoDB" id="410307at2759"/>
<feature type="domain" description="C3H1-type" evidence="6">
    <location>
        <begin position="78"/>
        <end position="105"/>
    </location>
</feature>
<dbReference type="Pfam" id="PF25512">
    <property type="entry name" value="zf-CCCH_AtC3H23"/>
    <property type="match status" value="1"/>
</dbReference>
<feature type="zinc finger region" description="C3H1-type" evidence="5">
    <location>
        <begin position="78"/>
        <end position="105"/>
    </location>
</feature>
<protein>
    <submittedName>
        <fullName evidence="7">Zinc finger C-x8-C-x5-C-x3-H type family protein</fullName>
    </submittedName>
</protein>
<dbReference type="Pfam" id="PF00642">
    <property type="entry name" value="zf-CCCH"/>
    <property type="match status" value="1"/>
</dbReference>
<dbReference type="InterPro" id="IPR036855">
    <property type="entry name" value="Znf_CCCH_sf"/>
</dbReference>
<dbReference type="InterPro" id="IPR000571">
    <property type="entry name" value="Znf_CCCH"/>
</dbReference>
<dbReference type="Gene3D" id="3.30.1370.210">
    <property type="match status" value="1"/>
</dbReference>
<dbReference type="GO" id="GO:0003677">
    <property type="term" value="F:DNA binding"/>
    <property type="evidence" value="ECO:0007669"/>
    <property type="project" value="UniProtKB-KW"/>
</dbReference>
<gene>
    <name evidence="7" type="ORF">Acr_24g0013390</name>
</gene>
<name>A0A7J0GWD1_9ERIC</name>
<evidence type="ECO:0000313" key="7">
    <source>
        <dbReference type="EMBL" id="GFZ15149.1"/>
    </source>
</evidence>
<dbReference type="EMBL" id="BJWL01000024">
    <property type="protein sequence ID" value="GFZ15149.1"/>
    <property type="molecule type" value="Genomic_DNA"/>
</dbReference>
<proteinExistence type="predicted"/>
<evidence type="ECO:0000256" key="5">
    <source>
        <dbReference type="PROSITE-ProRule" id="PRU00723"/>
    </source>
</evidence>
<sequence>MLSSTNPAYYEFSEQELARIDPSHYPDLFDETIYESDEFRMYGFKIKRCPRMRSHDWTQCPFAHRGEKARRRDPRRYNYSAVACPDYRNGECRRGETCHFAHGVFEYWLHPAKYRTRACNAGGLCQRKVQWWDTVGKAPYGGNGATSSSATPLVPVAPTTRVSGNSDFLASLSGLTIREGARTMGDGIFSWCVPESDDDPDIDWITEMVE</sequence>
<evidence type="ECO:0000256" key="2">
    <source>
        <dbReference type="ARBA" id="ARBA00022771"/>
    </source>
</evidence>